<dbReference type="PANTHER" id="PTHR45138">
    <property type="entry name" value="REGULATORY COMPONENTS OF SENSORY TRANSDUCTION SYSTEM"/>
    <property type="match status" value="1"/>
</dbReference>
<dbReference type="NCBIfam" id="TIGR00254">
    <property type="entry name" value="GGDEF"/>
    <property type="match status" value="1"/>
</dbReference>
<dbReference type="PROSITE" id="PS50887">
    <property type="entry name" value="GGDEF"/>
    <property type="match status" value="1"/>
</dbReference>
<dbReference type="Gene3D" id="3.30.70.270">
    <property type="match status" value="1"/>
</dbReference>
<dbReference type="PANTHER" id="PTHR45138:SF9">
    <property type="entry name" value="DIGUANYLATE CYCLASE DGCM-RELATED"/>
    <property type="match status" value="1"/>
</dbReference>
<comment type="catalytic activity">
    <reaction evidence="2">
        <text>2 GTP = 3',3'-c-di-GMP + 2 diphosphate</text>
        <dbReference type="Rhea" id="RHEA:24898"/>
        <dbReference type="ChEBI" id="CHEBI:33019"/>
        <dbReference type="ChEBI" id="CHEBI:37565"/>
        <dbReference type="ChEBI" id="CHEBI:58805"/>
        <dbReference type="EC" id="2.7.7.65"/>
    </reaction>
</comment>
<evidence type="ECO:0000256" key="1">
    <source>
        <dbReference type="ARBA" id="ARBA00012528"/>
    </source>
</evidence>
<accession>A0A953JEC9</accession>
<sequence length="447" mass="51079">MKEGTPCPSPENTHSDTFKGAAFIAVWCSRIEIWIKQARSSLHLLGTVFLVYTFNSGSKLPIDRTAFAFDRLDGRHPYHLIITMVNPGKGMEDILINDIIRACLAIDAKAATIYEILSKSAEIADLKLFWQRMAMEERKHIRFWKELSRLAKKGMVPQVFESPEQVLADIRKIEEKTRELLEQSRKGPDITTGFLIAYRLEFYALHPAFETLFQSAIKLDGSRFNPEDEYEEHINHFIEAMNKYGRVTPEIELLGESLQRLWKNNKILARQSSIDELTGILNRRGFFNLVRPFSHLAQRNKYQIGILLIDIDHFKAINDRYGHQAGDRVLADVARILRENLRTSDVLGRYGGEEFIIFVAPLSPESLSTIAEKESLSAMAEKLRSKVEETTKRTIRVTISIGASYGRIETDAEKEVLRLIALADKCLYDAKEQGRNRIICFSALSPE</sequence>
<dbReference type="GO" id="GO:0052621">
    <property type="term" value="F:diguanylate cyclase activity"/>
    <property type="evidence" value="ECO:0007669"/>
    <property type="project" value="UniProtKB-EC"/>
</dbReference>
<dbReference type="Gene3D" id="1.20.1260.10">
    <property type="match status" value="1"/>
</dbReference>
<dbReference type="FunFam" id="3.30.70.270:FF:000001">
    <property type="entry name" value="Diguanylate cyclase domain protein"/>
    <property type="match status" value="1"/>
</dbReference>
<dbReference type="SUPFAM" id="SSF55073">
    <property type="entry name" value="Nucleotide cyclase"/>
    <property type="match status" value="1"/>
</dbReference>
<comment type="caution">
    <text evidence="4">The sequence shown here is derived from an EMBL/GenBank/DDBJ whole genome shotgun (WGS) entry which is preliminary data.</text>
</comment>
<dbReference type="AlphaFoldDB" id="A0A953JEC9"/>
<dbReference type="GO" id="GO:1902201">
    <property type="term" value="P:negative regulation of bacterial-type flagellum-dependent cell motility"/>
    <property type="evidence" value="ECO:0007669"/>
    <property type="project" value="TreeGrafter"/>
</dbReference>
<gene>
    <name evidence="4" type="ORF">K8I29_13015</name>
</gene>
<dbReference type="Pfam" id="PF00990">
    <property type="entry name" value="GGDEF"/>
    <property type="match status" value="1"/>
</dbReference>
<evidence type="ECO:0000256" key="2">
    <source>
        <dbReference type="ARBA" id="ARBA00034247"/>
    </source>
</evidence>
<name>A0A953JEC9_9BACT</name>
<dbReference type="Proteomes" id="UP000705867">
    <property type="component" value="Unassembled WGS sequence"/>
</dbReference>
<dbReference type="GO" id="GO:0043709">
    <property type="term" value="P:cell adhesion involved in single-species biofilm formation"/>
    <property type="evidence" value="ECO:0007669"/>
    <property type="project" value="TreeGrafter"/>
</dbReference>
<reference evidence="4" key="1">
    <citation type="journal article" date="2021" name="bioRxiv">
        <title>Unraveling nitrogen, sulfur and carbon metabolic pathways and microbial community transcriptional responses to substrate deprivation and toxicity stresses in a bioreactor mimicking anoxic brackish coastal sediment conditions.</title>
        <authorList>
            <person name="Martins P.D."/>
            <person name="Echeveste M.J."/>
            <person name="Arshad A."/>
            <person name="Kurth J."/>
            <person name="Ouboter H."/>
            <person name="Jetten M.S.M."/>
            <person name="Welte C.U."/>
        </authorList>
    </citation>
    <scope>NUCLEOTIDE SEQUENCE</scope>
    <source>
        <strain evidence="4">MAG_39</strain>
    </source>
</reference>
<dbReference type="SUPFAM" id="SSF47240">
    <property type="entry name" value="Ferritin-like"/>
    <property type="match status" value="1"/>
</dbReference>
<dbReference type="InterPro" id="IPR029787">
    <property type="entry name" value="Nucleotide_cyclase"/>
</dbReference>
<organism evidence="4 5">
    <name type="scientific">Candidatus Nitrobium versatile</name>
    <dbReference type="NCBI Taxonomy" id="2884831"/>
    <lineage>
        <taxon>Bacteria</taxon>
        <taxon>Pseudomonadati</taxon>
        <taxon>Nitrospirota</taxon>
        <taxon>Nitrospiria</taxon>
        <taxon>Nitrospirales</taxon>
        <taxon>Nitrospiraceae</taxon>
        <taxon>Candidatus Nitrobium</taxon>
    </lineage>
</organism>
<evidence type="ECO:0000313" key="5">
    <source>
        <dbReference type="Proteomes" id="UP000705867"/>
    </source>
</evidence>
<evidence type="ECO:0000313" key="4">
    <source>
        <dbReference type="EMBL" id="MBZ0157119.1"/>
    </source>
</evidence>
<dbReference type="InterPro" id="IPR000160">
    <property type="entry name" value="GGDEF_dom"/>
</dbReference>
<feature type="domain" description="GGDEF" evidence="3">
    <location>
        <begin position="302"/>
        <end position="443"/>
    </location>
</feature>
<dbReference type="InterPro" id="IPR009078">
    <property type="entry name" value="Ferritin-like_SF"/>
</dbReference>
<dbReference type="EMBL" id="JAIOIV010000105">
    <property type="protein sequence ID" value="MBZ0157119.1"/>
    <property type="molecule type" value="Genomic_DNA"/>
</dbReference>
<proteinExistence type="predicted"/>
<dbReference type="EC" id="2.7.7.65" evidence="1"/>
<protein>
    <recommendedName>
        <fullName evidence="1">diguanylate cyclase</fullName>
        <ecNumber evidence="1">2.7.7.65</ecNumber>
    </recommendedName>
</protein>
<dbReference type="CDD" id="cd01949">
    <property type="entry name" value="GGDEF"/>
    <property type="match status" value="1"/>
</dbReference>
<evidence type="ECO:0000259" key="3">
    <source>
        <dbReference type="PROSITE" id="PS50887"/>
    </source>
</evidence>
<dbReference type="InterPro" id="IPR050469">
    <property type="entry name" value="Diguanylate_Cyclase"/>
</dbReference>
<reference evidence="4" key="2">
    <citation type="submission" date="2021-08" db="EMBL/GenBank/DDBJ databases">
        <authorList>
            <person name="Dalcin Martins P."/>
        </authorList>
    </citation>
    <scope>NUCLEOTIDE SEQUENCE</scope>
    <source>
        <strain evidence="4">MAG_39</strain>
    </source>
</reference>
<dbReference type="GO" id="GO:0005886">
    <property type="term" value="C:plasma membrane"/>
    <property type="evidence" value="ECO:0007669"/>
    <property type="project" value="TreeGrafter"/>
</dbReference>
<dbReference type="InterPro" id="IPR043128">
    <property type="entry name" value="Rev_trsase/Diguanyl_cyclase"/>
</dbReference>
<dbReference type="SMART" id="SM00267">
    <property type="entry name" value="GGDEF"/>
    <property type="match status" value="1"/>
</dbReference>
<dbReference type="InterPro" id="IPR012347">
    <property type="entry name" value="Ferritin-like"/>
</dbReference>